<dbReference type="PANTHER" id="PTHR38101:SF1">
    <property type="entry name" value="UPF0307 PROTEIN YJGA"/>
    <property type="match status" value="1"/>
</dbReference>
<dbReference type="GO" id="GO:0019843">
    <property type="term" value="F:rRNA binding"/>
    <property type="evidence" value="ECO:0007669"/>
    <property type="project" value="UniProtKB-KW"/>
</dbReference>
<keyword evidence="3" id="KW-0699">rRNA-binding</keyword>
<evidence type="ECO:0000256" key="1">
    <source>
        <dbReference type="ARBA" id="ARBA00022490"/>
    </source>
</evidence>
<evidence type="ECO:0000313" key="5">
    <source>
        <dbReference type="EMBL" id="APG24657.1"/>
    </source>
</evidence>
<dbReference type="STRING" id="29542.A6070_00090"/>
<dbReference type="KEGG" id="pace:A6070_00090"/>
<keyword evidence="1" id="KW-0963">Cytoplasm</keyword>
<keyword evidence="2" id="KW-0690">Ribosome biogenesis</keyword>
<keyword evidence="4" id="KW-0694">RNA-binding</keyword>
<keyword evidence="6" id="KW-1185">Reference proteome</keyword>
<dbReference type="SUPFAM" id="SSF158710">
    <property type="entry name" value="PSPTO4464-like"/>
    <property type="match status" value="1"/>
</dbReference>
<dbReference type="AlphaFoldDB" id="A0A1L3GFF5"/>
<accession>A0A1L3GFF5</accession>
<dbReference type="InterPro" id="IPR006839">
    <property type="entry name" value="DarP"/>
</dbReference>
<name>A0A1L3GFF5_SYNAC</name>
<dbReference type="Pfam" id="PF04751">
    <property type="entry name" value="DarP"/>
    <property type="match status" value="1"/>
</dbReference>
<dbReference type="Gene3D" id="1.10.60.30">
    <property type="entry name" value="PSPTO4464-like domains"/>
    <property type="match status" value="2"/>
</dbReference>
<evidence type="ECO:0000256" key="2">
    <source>
        <dbReference type="ARBA" id="ARBA00022517"/>
    </source>
</evidence>
<protein>
    <submittedName>
        <fullName evidence="5">Uncharacterized protein</fullName>
    </submittedName>
</protein>
<dbReference type="CDD" id="cd16331">
    <property type="entry name" value="YjgA-like"/>
    <property type="match status" value="1"/>
</dbReference>
<evidence type="ECO:0000256" key="3">
    <source>
        <dbReference type="ARBA" id="ARBA00022730"/>
    </source>
</evidence>
<dbReference type="InterPro" id="IPR023153">
    <property type="entry name" value="DarP_sf"/>
</dbReference>
<dbReference type="EMBL" id="CP015518">
    <property type="protein sequence ID" value="APG24657.1"/>
    <property type="molecule type" value="Genomic_DNA"/>
</dbReference>
<dbReference type="Proteomes" id="UP000182264">
    <property type="component" value="Chromosome"/>
</dbReference>
<evidence type="ECO:0000256" key="4">
    <source>
        <dbReference type="ARBA" id="ARBA00022884"/>
    </source>
</evidence>
<evidence type="ECO:0000313" key="6">
    <source>
        <dbReference type="Proteomes" id="UP000182264"/>
    </source>
</evidence>
<dbReference type="GO" id="GO:0005829">
    <property type="term" value="C:cytosol"/>
    <property type="evidence" value="ECO:0007669"/>
    <property type="project" value="TreeGrafter"/>
</dbReference>
<dbReference type="PANTHER" id="PTHR38101">
    <property type="entry name" value="UPF0307 PROTEIN YJGA"/>
    <property type="match status" value="1"/>
</dbReference>
<organism evidence="5 6">
    <name type="scientific">Syntrophotalea acetylenica</name>
    <name type="common">Pelobacter acetylenicus</name>
    <dbReference type="NCBI Taxonomy" id="29542"/>
    <lineage>
        <taxon>Bacteria</taxon>
        <taxon>Pseudomonadati</taxon>
        <taxon>Thermodesulfobacteriota</taxon>
        <taxon>Desulfuromonadia</taxon>
        <taxon>Desulfuromonadales</taxon>
        <taxon>Syntrophotaleaceae</taxon>
        <taxon>Syntrophotalea</taxon>
    </lineage>
</organism>
<dbReference type="GO" id="GO:0042254">
    <property type="term" value="P:ribosome biogenesis"/>
    <property type="evidence" value="ECO:0007669"/>
    <property type="project" value="UniProtKB-KW"/>
</dbReference>
<dbReference type="OrthoDB" id="5402031at2"/>
<sequence>MNAFSMEQPPSRSAKKRAAKAVEETAADLVVLGDADFRRLTLAGEILEAVDEVRRIKAHSARKRQLKHLAGLLRRDEDSLQQAETFLADLAHGRQRAAADFHFLEELRERLCDPARFDEALEEVRRELPEADAGKLRRLAESVRNHKDKRAFRELFRLLKEAHPGHL</sequence>
<reference evidence="5 6" key="1">
    <citation type="journal article" date="2017" name="Genome Announc.">
        <title>Complete Genome Sequences of Two Acetylene-Fermenting Pelobacter acetylenicus Strains.</title>
        <authorList>
            <person name="Sutton J.M."/>
            <person name="Baesman S.M."/>
            <person name="Fierst J.L."/>
            <person name="Poret-Peterson A.T."/>
            <person name="Oremland R.S."/>
            <person name="Dunlap D.S."/>
            <person name="Akob D.M."/>
        </authorList>
    </citation>
    <scope>NUCLEOTIDE SEQUENCE [LARGE SCALE GENOMIC DNA]</scope>
    <source>
        <strain evidence="5 6">DSM 3247</strain>
    </source>
</reference>
<proteinExistence type="predicted"/>
<gene>
    <name evidence="5" type="ORF">A7E75_06170</name>
</gene>
<dbReference type="NCBIfam" id="NF003593">
    <property type="entry name" value="PRK05255.1-1"/>
    <property type="match status" value="1"/>
</dbReference>
<dbReference type="RefSeq" id="WP_072286499.1">
    <property type="nucleotide sequence ID" value="NZ_CP015455.1"/>
</dbReference>